<feature type="repeat" description="ANK" evidence="3">
    <location>
        <begin position="28"/>
        <end position="60"/>
    </location>
</feature>
<dbReference type="Gene3D" id="1.25.40.20">
    <property type="entry name" value="Ankyrin repeat-containing domain"/>
    <property type="match status" value="1"/>
</dbReference>
<evidence type="ECO:0000313" key="5">
    <source>
        <dbReference type="Proteomes" id="UP000007879"/>
    </source>
</evidence>
<evidence type="ECO:0000256" key="3">
    <source>
        <dbReference type="PROSITE-ProRule" id="PRU00023"/>
    </source>
</evidence>
<evidence type="ECO:0000313" key="4">
    <source>
        <dbReference type="EnsemblMetazoa" id="XP_019855932.1"/>
    </source>
</evidence>
<feature type="repeat" description="ANK" evidence="3">
    <location>
        <begin position="1"/>
        <end position="27"/>
    </location>
</feature>
<feature type="repeat" description="ANK" evidence="3">
    <location>
        <begin position="62"/>
        <end position="94"/>
    </location>
</feature>
<keyword evidence="1" id="KW-0677">Repeat</keyword>
<dbReference type="Proteomes" id="UP000007879">
    <property type="component" value="Unassembled WGS sequence"/>
</dbReference>
<organism evidence="4 5">
    <name type="scientific">Amphimedon queenslandica</name>
    <name type="common">Sponge</name>
    <dbReference type="NCBI Taxonomy" id="400682"/>
    <lineage>
        <taxon>Eukaryota</taxon>
        <taxon>Metazoa</taxon>
        <taxon>Porifera</taxon>
        <taxon>Demospongiae</taxon>
        <taxon>Heteroscleromorpha</taxon>
        <taxon>Haplosclerida</taxon>
        <taxon>Niphatidae</taxon>
        <taxon>Amphimedon</taxon>
    </lineage>
</organism>
<evidence type="ECO:0000256" key="1">
    <source>
        <dbReference type="ARBA" id="ARBA00022737"/>
    </source>
</evidence>
<dbReference type="SMART" id="SM00248">
    <property type="entry name" value="ANK"/>
    <property type="match status" value="3"/>
</dbReference>
<dbReference type="PANTHER" id="PTHR24198">
    <property type="entry name" value="ANKYRIN REPEAT AND PROTEIN KINASE DOMAIN-CONTAINING PROTEIN"/>
    <property type="match status" value="1"/>
</dbReference>
<keyword evidence="2 3" id="KW-0040">ANK repeat</keyword>
<dbReference type="KEGG" id="aqu:109584584"/>
<accession>A0AAN0JGL8</accession>
<dbReference type="Pfam" id="PF12796">
    <property type="entry name" value="Ank_2"/>
    <property type="match status" value="1"/>
</dbReference>
<keyword evidence="5" id="KW-1185">Reference proteome</keyword>
<name>A0AAN0JGL8_AMPQE</name>
<sequence>MLACERGHEDIVHSLLSAGANVNIQDNKGWTALMRASKYNHISIIHMLLQANANPHLKKTLGGSNALMIATYFGNYEVVELLISKGIDYKYLRKDHGDGWNALMLACENGHTQ</sequence>
<proteinExistence type="predicted"/>
<dbReference type="InterPro" id="IPR036770">
    <property type="entry name" value="Ankyrin_rpt-contain_sf"/>
</dbReference>
<evidence type="ECO:0000256" key="2">
    <source>
        <dbReference type="ARBA" id="ARBA00023043"/>
    </source>
</evidence>
<dbReference type="SUPFAM" id="SSF48403">
    <property type="entry name" value="Ankyrin repeat"/>
    <property type="match status" value="1"/>
</dbReference>
<protein>
    <recommendedName>
        <fullName evidence="6">Ankyrin repeat protein</fullName>
    </recommendedName>
</protein>
<dbReference type="AlphaFoldDB" id="A0AAN0JGL8"/>
<dbReference type="GeneID" id="109584584"/>
<dbReference type="EnsemblMetazoa" id="XM_020000373.1">
    <property type="protein sequence ID" value="XP_019855932.1"/>
    <property type="gene ID" value="LOC109584584"/>
</dbReference>
<evidence type="ECO:0008006" key="6">
    <source>
        <dbReference type="Google" id="ProtNLM"/>
    </source>
</evidence>
<dbReference type="PROSITE" id="PS50297">
    <property type="entry name" value="ANK_REP_REGION"/>
    <property type="match status" value="3"/>
</dbReference>
<dbReference type="PANTHER" id="PTHR24198:SF165">
    <property type="entry name" value="ANKYRIN REPEAT-CONTAINING PROTEIN-RELATED"/>
    <property type="match status" value="1"/>
</dbReference>
<dbReference type="PROSITE" id="PS50088">
    <property type="entry name" value="ANK_REPEAT"/>
    <property type="match status" value="3"/>
</dbReference>
<reference evidence="4" key="2">
    <citation type="submission" date="2024-06" db="UniProtKB">
        <authorList>
            <consortium name="EnsemblMetazoa"/>
        </authorList>
    </citation>
    <scope>IDENTIFICATION</scope>
</reference>
<dbReference type="InterPro" id="IPR002110">
    <property type="entry name" value="Ankyrin_rpt"/>
</dbReference>
<dbReference type="RefSeq" id="XP_019855932.1">
    <property type="nucleotide sequence ID" value="XM_020000373.1"/>
</dbReference>
<reference evidence="5" key="1">
    <citation type="journal article" date="2010" name="Nature">
        <title>The Amphimedon queenslandica genome and the evolution of animal complexity.</title>
        <authorList>
            <person name="Srivastava M."/>
            <person name="Simakov O."/>
            <person name="Chapman J."/>
            <person name="Fahey B."/>
            <person name="Gauthier M.E."/>
            <person name="Mitros T."/>
            <person name="Richards G.S."/>
            <person name="Conaco C."/>
            <person name="Dacre M."/>
            <person name="Hellsten U."/>
            <person name="Larroux C."/>
            <person name="Putnam N.H."/>
            <person name="Stanke M."/>
            <person name="Adamska M."/>
            <person name="Darling A."/>
            <person name="Degnan S.M."/>
            <person name="Oakley T.H."/>
            <person name="Plachetzki D.C."/>
            <person name="Zhai Y."/>
            <person name="Adamski M."/>
            <person name="Calcino A."/>
            <person name="Cummins S.F."/>
            <person name="Goodstein D.M."/>
            <person name="Harris C."/>
            <person name="Jackson D.J."/>
            <person name="Leys S.P."/>
            <person name="Shu S."/>
            <person name="Woodcroft B.J."/>
            <person name="Vervoort M."/>
            <person name="Kosik K.S."/>
            <person name="Manning G."/>
            <person name="Degnan B.M."/>
            <person name="Rokhsar D.S."/>
        </authorList>
    </citation>
    <scope>NUCLEOTIDE SEQUENCE [LARGE SCALE GENOMIC DNA]</scope>
</reference>